<keyword evidence="6 7" id="KW-0472">Membrane</keyword>
<evidence type="ECO:0000256" key="4">
    <source>
        <dbReference type="ARBA" id="ARBA00022989"/>
    </source>
</evidence>
<name>A0AAD8NFA6_TARER</name>
<keyword evidence="8" id="KW-0732">Signal</keyword>
<feature type="transmembrane region" description="Helical" evidence="7">
    <location>
        <begin position="42"/>
        <end position="62"/>
    </location>
</feature>
<feature type="domain" description="Cytochrome oxidase subunit II transmembrane region profile" evidence="9">
    <location>
        <begin position="16"/>
        <end position="111"/>
    </location>
</feature>
<evidence type="ECO:0000256" key="3">
    <source>
        <dbReference type="ARBA" id="ARBA00022692"/>
    </source>
</evidence>
<dbReference type="FunFam" id="1.10.287.90:FF:000004">
    <property type="entry name" value="Cytochrome c oxidase subunit 2"/>
    <property type="match status" value="1"/>
</dbReference>
<protein>
    <recommendedName>
        <fullName evidence="9">Cytochrome oxidase subunit II transmembrane region profile domain-containing protein</fullName>
    </recommendedName>
</protein>
<evidence type="ECO:0000256" key="2">
    <source>
        <dbReference type="ARBA" id="ARBA00007866"/>
    </source>
</evidence>
<dbReference type="PANTHER" id="PTHR22888:SF9">
    <property type="entry name" value="CYTOCHROME C OXIDASE SUBUNIT 2"/>
    <property type="match status" value="1"/>
</dbReference>
<feature type="signal peptide" evidence="8">
    <location>
        <begin position="1"/>
        <end position="16"/>
    </location>
</feature>
<dbReference type="PRINTS" id="PR01166">
    <property type="entry name" value="CYCOXIDASEII"/>
</dbReference>
<dbReference type="Pfam" id="PF02790">
    <property type="entry name" value="COX2_TM"/>
    <property type="match status" value="1"/>
</dbReference>
<dbReference type="Proteomes" id="UP001229421">
    <property type="component" value="Unassembled WGS sequence"/>
</dbReference>
<dbReference type="InterPro" id="IPR045187">
    <property type="entry name" value="CcO_II"/>
</dbReference>
<organism evidence="10 11">
    <name type="scientific">Tagetes erecta</name>
    <name type="common">African marigold</name>
    <dbReference type="NCBI Taxonomy" id="13708"/>
    <lineage>
        <taxon>Eukaryota</taxon>
        <taxon>Viridiplantae</taxon>
        <taxon>Streptophyta</taxon>
        <taxon>Embryophyta</taxon>
        <taxon>Tracheophyta</taxon>
        <taxon>Spermatophyta</taxon>
        <taxon>Magnoliopsida</taxon>
        <taxon>eudicotyledons</taxon>
        <taxon>Gunneridae</taxon>
        <taxon>Pentapetalae</taxon>
        <taxon>asterids</taxon>
        <taxon>campanulids</taxon>
        <taxon>Asterales</taxon>
        <taxon>Asteraceae</taxon>
        <taxon>Asteroideae</taxon>
        <taxon>Heliantheae alliance</taxon>
        <taxon>Tageteae</taxon>
        <taxon>Tagetes</taxon>
    </lineage>
</organism>
<reference evidence="10" key="1">
    <citation type="journal article" date="2023" name="bioRxiv">
        <title>Improved chromosome-level genome assembly for marigold (Tagetes erecta).</title>
        <authorList>
            <person name="Jiang F."/>
            <person name="Yuan L."/>
            <person name="Wang S."/>
            <person name="Wang H."/>
            <person name="Xu D."/>
            <person name="Wang A."/>
            <person name="Fan W."/>
        </authorList>
    </citation>
    <scope>NUCLEOTIDE SEQUENCE</scope>
    <source>
        <strain evidence="10">WSJ</strain>
        <tissue evidence="10">Leaf</tissue>
    </source>
</reference>
<dbReference type="GO" id="GO:0004129">
    <property type="term" value="F:cytochrome-c oxidase activity"/>
    <property type="evidence" value="ECO:0007669"/>
    <property type="project" value="InterPro"/>
</dbReference>
<sequence>MIVLEWLFITISPCDAAEPWQLGSQDAATPMMQGIIDLHHDIFFFLILILVFVSRILVRALWHFQKEKNPIPQRIVHGTTIEILRTIFPSIIPMFIAIPSFALLYSMDEVVVNPAITIKAIGHQWYRSAPLHEGDLSATKCLKNMVREASGLPTYTPKCSQHRSLWFHLVVAGAVAYNFGPNGRPSNLSEWGIPVGNNHGSSCGTTGPGEDNLLFLLLFLRFGDGGPTIGNSRYKQLDRRGPALLLFHRGAVRSEKQGMS</sequence>
<evidence type="ECO:0000313" key="11">
    <source>
        <dbReference type="Proteomes" id="UP001229421"/>
    </source>
</evidence>
<dbReference type="GO" id="GO:0042773">
    <property type="term" value="P:ATP synthesis coupled electron transport"/>
    <property type="evidence" value="ECO:0007669"/>
    <property type="project" value="TreeGrafter"/>
</dbReference>
<dbReference type="SUPFAM" id="SSF81464">
    <property type="entry name" value="Cytochrome c oxidase subunit II-like, transmembrane region"/>
    <property type="match status" value="1"/>
</dbReference>
<keyword evidence="4 7" id="KW-1133">Transmembrane helix</keyword>
<dbReference type="AlphaFoldDB" id="A0AAD8NFA6"/>
<dbReference type="EMBL" id="JAUHHV010000024">
    <property type="protein sequence ID" value="KAK1405828.1"/>
    <property type="molecule type" value="Genomic_DNA"/>
</dbReference>
<evidence type="ECO:0000256" key="1">
    <source>
        <dbReference type="ARBA" id="ARBA00004225"/>
    </source>
</evidence>
<evidence type="ECO:0000256" key="5">
    <source>
        <dbReference type="ARBA" id="ARBA00023128"/>
    </source>
</evidence>
<feature type="transmembrane region" description="Helical" evidence="7">
    <location>
        <begin position="83"/>
        <end position="105"/>
    </location>
</feature>
<dbReference type="PROSITE" id="PS50999">
    <property type="entry name" value="COX2_TM"/>
    <property type="match status" value="1"/>
</dbReference>
<feature type="chain" id="PRO_5042074880" description="Cytochrome oxidase subunit II transmembrane region profile domain-containing protein" evidence="8">
    <location>
        <begin position="17"/>
        <end position="260"/>
    </location>
</feature>
<dbReference type="Gene3D" id="1.10.287.90">
    <property type="match status" value="1"/>
</dbReference>
<gene>
    <name evidence="10" type="ORF">QVD17_42475</name>
</gene>
<dbReference type="GO" id="GO:0031966">
    <property type="term" value="C:mitochondrial membrane"/>
    <property type="evidence" value="ECO:0007669"/>
    <property type="project" value="UniProtKB-SubCell"/>
</dbReference>
<keyword evidence="5" id="KW-0496">Mitochondrion</keyword>
<keyword evidence="3 7" id="KW-0812">Transmembrane</keyword>
<evidence type="ECO:0000313" key="10">
    <source>
        <dbReference type="EMBL" id="KAK1405828.1"/>
    </source>
</evidence>
<evidence type="ECO:0000256" key="6">
    <source>
        <dbReference type="ARBA" id="ARBA00023136"/>
    </source>
</evidence>
<keyword evidence="11" id="KW-1185">Reference proteome</keyword>
<proteinExistence type="inferred from homology"/>
<comment type="caution">
    <text evidence="10">The sequence shown here is derived from an EMBL/GenBank/DDBJ whole genome shotgun (WGS) entry which is preliminary data.</text>
</comment>
<comment type="similarity">
    <text evidence="2">Belongs to the cytochrome c oxidase subunit 2 family.</text>
</comment>
<accession>A0AAD8NFA6</accession>
<evidence type="ECO:0000259" key="9">
    <source>
        <dbReference type="PROSITE" id="PS50999"/>
    </source>
</evidence>
<dbReference type="InterPro" id="IPR011759">
    <property type="entry name" value="Cyt_c_oxidase_su2_TM_dom"/>
</dbReference>
<dbReference type="PANTHER" id="PTHR22888">
    <property type="entry name" value="CYTOCHROME C OXIDASE, SUBUNIT II"/>
    <property type="match status" value="1"/>
</dbReference>
<dbReference type="InterPro" id="IPR036257">
    <property type="entry name" value="Cyt_c_oxidase_su2_TM_sf"/>
</dbReference>
<evidence type="ECO:0000256" key="8">
    <source>
        <dbReference type="SAM" id="SignalP"/>
    </source>
</evidence>
<comment type="subcellular location">
    <subcellularLocation>
        <location evidence="1">Mitochondrion membrane</location>
        <topology evidence="1">Multi-pass membrane protein</topology>
    </subcellularLocation>
</comment>
<evidence type="ECO:0000256" key="7">
    <source>
        <dbReference type="SAM" id="Phobius"/>
    </source>
</evidence>